<evidence type="ECO:0000256" key="4">
    <source>
        <dbReference type="ARBA" id="ARBA00022833"/>
    </source>
</evidence>
<proteinExistence type="inferred from homology"/>
<dbReference type="OrthoDB" id="9811314at2"/>
<evidence type="ECO:0000313" key="10">
    <source>
        <dbReference type="EMBL" id="RFM26691.1"/>
    </source>
</evidence>
<dbReference type="Pfam" id="PF05193">
    <property type="entry name" value="Peptidase_M16_C"/>
    <property type="match status" value="1"/>
</dbReference>
<evidence type="ECO:0000256" key="3">
    <source>
        <dbReference type="ARBA" id="ARBA00022801"/>
    </source>
</evidence>
<evidence type="ECO:0000259" key="9">
    <source>
        <dbReference type="Pfam" id="PF05193"/>
    </source>
</evidence>
<keyword evidence="3" id="KW-0378">Hydrolase</keyword>
<keyword evidence="2" id="KW-0645">Protease</keyword>
<accession>A0A3E1NFV3</accession>
<evidence type="ECO:0000313" key="11">
    <source>
        <dbReference type="Proteomes" id="UP000261284"/>
    </source>
</evidence>
<evidence type="ECO:0000256" key="7">
    <source>
        <dbReference type="SAM" id="SignalP"/>
    </source>
</evidence>
<evidence type="ECO:0000256" key="2">
    <source>
        <dbReference type="ARBA" id="ARBA00022670"/>
    </source>
</evidence>
<comment type="similarity">
    <text evidence="1">Belongs to the peptidase M16 family.</text>
</comment>
<evidence type="ECO:0000256" key="6">
    <source>
        <dbReference type="SAM" id="Coils"/>
    </source>
</evidence>
<dbReference type="GO" id="GO:0006508">
    <property type="term" value="P:proteolysis"/>
    <property type="evidence" value="ECO:0007669"/>
    <property type="project" value="UniProtKB-KW"/>
</dbReference>
<keyword evidence="7" id="KW-0732">Signal</keyword>
<dbReference type="PANTHER" id="PTHR43690:SF35">
    <property type="entry name" value="NON-CATALYTIC MEMBER OF PEPTIDASE SUBFAMILY M16B-RELATED"/>
    <property type="match status" value="1"/>
</dbReference>
<dbReference type="SUPFAM" id="SSF63411">
    <property type="entry name" value="LuxS/MPP-like metallohydrolase"/>
    <property type="match status" value="2"/>
</dbReference>
<dbReference type="InterPro" id="IPR011249">
    <property type="entry name" value="Metalloenz_LuxS/M16"/>
</dbReference>
<dbReference type="InterPro" id="IPR007863">
    <property type="entry name" value="Peptidase_M16_C"/>
</dbReference>
<feature type="coiled-coil region" evidence="6">
    <location>
        <begin position="395"/>
        <end position="422"/>
    </location>
</feature>
<dbReference type="Gene3D" id="3.30.830.10">
    <property type="entry name" value="Metalloenzyme, LuxS/M16 peptidase-like"/>
    <property type="match status" value="2"/>
</dbReference>
<keyword evidence="6" id="KW-0175">Coiled coil</keyword>
<reference evidence="10 11" key="1">
    <citation type="submission" date="2018-08" db="EMBL/GenBank/DDBJ databases">
        <title>Chitinophagaceae sp. K23C18032701, a novel bacterium isolated from forest soil.</title>
        <authorList>
            <person name="Wang C."/>
        </authorList>
    </citation>
    <scope>NUCLEOTIDE SEQUENCE [LARGE SCALE GENOMIC DNA]</scope>
    <source>
        <strain evidence="10 11">K23C18032701</strain>
    </source>
</reference>
<keyword evidence="11" id="KW-1185">Reference proteome</keyword>
<keyword evidence="4" id="KW-0862">Zinc</keyword>
<feature type="chain" id="PRO_5017593560" evidence="7">
    <location>
        <begin position="22"/>
        <end position="438"/>
    </location>
</feature>
<organism evidence="10 11">
    <name type="scientific">Deminuibacter soli</name>
    <dbReference type="NCBI Taxonomy" id="2291815"/>
    <lineage>
        <taxon>Bacteria</taxon>
        <taxon>Pseudomonadati</taxon>
        <taxon>Bacteroidota</taxon>
        <taxon>Chitinophagia</taxon>
        <taxon>Chitinophagales</taxon>
        <taxon>Chitinophagaceae</taxon>
        <taxon>Deminuibacter</taxon>
    </lineage>
</organism>
<dbReference type="InterPro" id="IPR050626">
    <property type="entry name" value="Peptidase_M16"/>
</dbReference>
<feature type="domain" description="Peptidase M16 N-terminal" evidence="8">
    <location>
        <begin position="37"/>
        <end position="159"/>
    </location>
</feature>
<dbReference type="EMBL" id="QTJU01000008">
    <property type="protein sequence ID" value="RFM26691.1"/>
    <property type="molecule type" value="Genomic_DNA"/>
</dbReference>
<dbReference type="RefSeq" id="WP_116848895.1">
    <property type="nucleotide sequence ID" value="NZ_QTJU01000008.1"/>
</dbReference>
<comment type="caution">
    <text evidence="10">The sequence shown here is derived from an EMBL/GenBank/DDBJ whole genome shotgun (WGS) entry which is preliminary data.</text>
</comment>
<name>A0A3E1NFV3_9BACT</name>
<dbReference type="Pfam" id="PF00675">
    <property type="entry name" value="Peptidase_M16"/>
    <property type="match status" value="1"/>
</dbReference>
<evidence type="ECO:0000259" key="8">
    <source>
        <dbReference type="Pfam" id="PF00675"/>
    </source>
</evidence>
<gene>
    <name evidence="10" type="ORF">DXN05_19175</name>
</gene>
<dbReference type="InterPro" id="IPR011765">
    <property type="entry name" value="Pept_M16_N"/>
</dbReference>
<protein>
    <submittedName>
        <fullName evidence="10">Insulinase family protein</fullName>
    </submittedName>
</protein>
<dbReference type="GO" id="GO:0008237">
    <property type="term" value="F:metallopeptidase activity"/>
    <property type="evidence" value="ECO:0007669"/>
    <property type="project" value="UniProtKB-KW"/>
</dbReference>
<keyword evidence="5" id="KW-0482">Metalloprotease</keyword>
<dbReference type="PANTHER" id="PTHR43690">
    <property type="entry name" value="NARDILYSIN"/>
    <property type="match status" value="1"/>
</dbReference>
<feature type="domain" description="Peptidase M16 C-terminal" evidence="9">
    <location>
        <begin position="193"/>
        <end position="368"/>
    </location>
</feature>
<feature type="signal peptide" evidence="7">
    <location>
        <begin position="1"/>
        <end position="21"/>
    </location>
</feature>
<evidence type="ECO:0000256" key="5">
    <source>
        <dbReference type="ARBA" id="ARBA00023049"/>
    </source>
</evidence>
<dbReference type="GO" id="GO:0046872">
    <property type="term" value="F:metal ion binding"/>
    <property type="evidence" value="ECO:0007669"/>
    <property type="project" value="InterPro"/>
</dbReference>
<sequence>MRKKLFGVMTASALLCQAVHAQKVDFTEYDLDNGLHVILHQDKSAPVVAVSVMYHVGSKNEDTARTGFAHFFEHLLFEGSDNIKRGEFMKIVSSNGGQNNANTTQDRTFYFETFPSNQLELGLWLESERMMHPVINEVGVKTQNEVVKEEKRMRYDNQPYGNFTKAIFERLFASHPYRWTTIGSMEHLNAAKLDEFKAFFKKYYVPNNAVLSIAGDIDPEKTKALVKAYFADVPRGAAVTPVRITEQPITKEMVDTVYDPNIQIPAIFAAYRTPGENTRDAKVLEMISSILSGGASSKLYRKMVDEKKNALEVQAFNYSLEDYGAYITLALPNGNAALTDLLKDMDEEVASLQTNLVSEKDYEKIINQFENKDVTANSKMIGVAENLANGYTFYNKNTNQVNEELKEMKSITREEIRDVAKKYLGKNQRLVLYYLPAK</sequence>
<dbReference type="Proteomes" id="UP000261284">
    <property type="component" value="Unassembled WGS sequence"/>
</dbReference>
<evidence type="ECO:0000256" key="1">
    <source>
        <dbReference type="ARBA" id="ARBA00007261"/>
    </source>
</evidence>
<dbReference type="AlphaFoldDB" id="A0A3E1NFV3"/>